<dbReference type="Proteomes" id="UP000019487">
    <property type="component" value="Unassembled WGS sequence"/>
</dbReference>
<proteinExistence type="predicted"/>
<comment type="caution">
    <text evidence="3">The sequence shown here is derived from an EMBL/GenBank/DDBJ whole genome shotgun (WGS) entry which is preliminary data.</text>
</comment>
<feature type="coiled-coil region" evidence="1">
    <location>
        <begin position="273"/>
        <end position="300"/>
    </location>
</feature>
<dbReference type="STRING" id="1432307.W9C6G8"/>
<sequence>MLPPVEESVLQSYPRFADLYKKLATDILNPNGSTKNHPAQKERDAVSAALKTTRIEAAKSQILISSLSSLDLSPPPPIPAKPRTRTSQAAPSRKAVELPDELVQLIILLTAKLSLPSSSISQTKTTLLESTPTYHSLPTHLPQLCTLLSTHLHNTALSLSRILSPTTNSSFLHRQIPTLLSTTNSLQTSLLSQSHTLSLSRITIINTTTQLLKSYHHATTLIIQLLERSKHGPLTRHTTTKITHLSLQSRSILHELQLKYLQGEKIIYDERAMDALQNYMRELRGGRERLKERVKLKERDLWGYGVGREDDRKERQMREIARVFGELKQEVGEVRRDVERLMES</sequence>
<evidence type="ECO:0000256" key="2">
    <source>
        <dbReference type="SAM" id="MobiDB-lite"/>
    </source>
</evidence>
<evidence type="ECO:0000313" key="3">
    <source>
        <dbReference type="EMBL" id="ESZ92347.1"/>
    </source>
</evidence>
<dbReference type="HOGENOM" id="CLU_054584_0_0_1"/>
<keyword evidence="1" id="KW-0175">Coiled coil</keyword>
<feature type="region of interest" description="Disordered" evidence="2">
    <location>
        <begin position="73"/>
        <end position="94"/>
    </location>
</feature>
<keyword evidence="4" id="KW-1185">Reference proteome</keyword>
<dbReference type="EMBL" id="AYSA01000392">
    <property type="protein sequence ID" value="ESZ92347.1"/>
    <property type="molecule type" value="Genomic_DNA"/>
</dbReference>
<evidence type="ECO:0008006" key="5">
    <source>
        <dbReference type="Google" id="ProtNLM"/>
    </source>
</evidence>
<evidence type="ECO:0000256" key="1">
    <source>
        <dbReference type="SAM" id="Coils"/>
    </source>
</evidence>
<dbReference type="AlphaFoldDB" id="W9C6G8"/>
<dbReference type="OrthoDB" id="66964at2759"/>
<evidence type="ECO:0000313" key="4">
    <source>
        <dbReference type="Proteomes" id="UP000019487"/>
    </source>
</evidence>
<gene>
    <name evidence="3" type="ORF">SBOR_7257</name>
</gene>
<organism evidence="3 4">
    <name type="scientific">Sclerotinia borealis (strain F-4128)</name>
    <dbReference type="NCBI Taxonomy" id="1432307"/>
    <lineage>
        <taxon>Eukaryota</taxon>
        <taxon>Fungi</taxon>
        <taxon>Dikarya</taxon>
        <taxon>Ascomycota</taxon>
        <taxon>Pezizomycotina</taxon>
        <taxon>Leotiomycetes</taxon>
        <taxon>Helotiales</taxon>
        <taxon>Sclerotiniaceae</taxon>
        <taxon>Sclerotinia</taxon>
    </lineage>
</organism>
<reference evidence="3 4" key="1">
    <citation type="journal article" date="2014" name="Genome Announc.">
        <title>Draft genome sequence of Sclerotinia borealis, a psychrophilic plant pathogenic fungus.</title>
        <authorList>
            <person name="Mardanov A.V."/>
            <person name="Beletsky A.V."/>
            <person name="Kadnikov V.V."/>
            <person name="Ignatov A.N."/>
            <person name="Ravin N.V."/>
        </authorList>
    </citation>
    <scope>NUCLEOTIDE SEQUENCE [LARGE SCALE GENOMIC DNA]</scope>
    <source>
        <strain evidence="4">F-4157</strain>
    </source>
</reference>
<accession>W9C6G8</accession>
<name>W9C6G8_SCLBF</name>
<protein>
    <recommendedName>
        <fullName evidence="5">HAUS augmin-like complex subunit 4</fullName>
    </recommendedName>
</protein>